<comment type="caution">
    <text evidence="2">The sequence shown here is derived from an EMBL/GenBank/DDBJ whole genome shotgun (WGS) entry which is preliminary data.</text>
</comment>
<feature type="transmembrane region" description="Helical" evidence="1">
    <location>
        <begin position="89"/>
        <end position="112"/>
    </location>
</feature>
<feature type="transmembrane region" description="Helical" evidence="1">
    <location>
        <begin position="119"/>
        <end position="136"/>
    </location>
</feature>
<gene>
    <name evidence="2" type="ORF">DEO45_07725</name>
</gene>
<dbReference type="AlphaFoldDB" id="A0A368KDG8"/>
<dbReference type="RefSeq" id="WP_114342185.1">
    <property type="nucleotide sequence ID" value="NZ_QFWQ01000005.1"/>
</dbReference>
<proteinExistence type="predicted"/>
<keyword evidence="1" id="KW-1133">Transmembrane helix</keyword>
<dbReference type="Proteomes" id="UP000252387">
    <property type="component" value="Unassembled WGS sequence"/>
</dbReference>
<protein>
    <recommendedName>
        <fullName evidence="4">Transmembrane protein</fullName>
    </recommendedName>
</protein>
<sequence>MPRVEVVPADTPFGERLAAGFGYPLRGAALATCVVLALVHYVGLLPSWTGVLASALVWAATWRYAADCLLHTANGYADPPDVGSDGNSASGWGLTAIHLLVVALCVLAIVFFPRLLWPVLILSALALPAIDMSLAFDGNLALAINPLNWARVIGGFGAAYLIPVAINLLLGLLIVLASVTSALLPRLLALPLFAFAYTYLIVLAFHLMGAMIHQRHERFGLVPEAPELAKASGQDEDDRLVDEARALAADEPVTALRRLAERLRLRSAPPPVHQLYRELLKRQGLRDDLLVHGQIWIAALIAQKEPRRALGVLQECCSLDPAFVPDDPRTCGELADLAARLGMDRLAIHLGRGYLAHWPRDPQAPHYGLLAARLLGAHADQHADATTLLNQLAGAWPEHPLRAEIDAQRQRLASPA</sequence>
<dbReference type="OrthoDB" id="5698243at2"/>
<reference evidence="2 3" key="1">
    <citation type="submission" date="2018-05" db="EMBL/GenBank/DDBJ databases">
        <title>Draft genome sequence of Rhodanobacter denitrificans Yn1 isolated from gold copper mine.</title>
        <authorList>
            <person name="Yang N."/>
            <person name="Mazhar H.S."/>
            <person name="Rensing C."/>
        </authorList>
    </citation>
    <scope>NUCLEOTIDE SEQUENCE [LARGE SCALE GENOMIC DNA]</scope>
    <source>
        <strain evidence="2 3">Yn1</strain>
    </source>
</reference>
<evidence type="ECO:0000313" key="3">
    <source>
        <dbReference type="Proteomes" id="UP000252387"/>
    </source>
</evidence>
<evidence type="ECO:0000256" key="1">
    <source>
        <dbReference type="SAM" id="Phobius"/>
    </source>
</evidence>
<keyword evidence="3" id="KW-1185">Reference proteome</keyword>
<feature type="transmembrane region" description="Helical" evidence="1">
    <location>
        <begin position="156"/>
        <end position="176"/>
    </location>
</feature>
<keyword evidence="1" id="KW-0472">Membrane</keyword>
<keyword evidence="1" id="KW-0812">Transmembrane</keyword>
<accession>A0A368KDG8</accession>
<feature type="transmembrane region" description="Helical" evidence="1">
    <location>
        <begin position="23"/>
        <end position="42"/>
    </location>
</feature>
<name>A0A368KDG8_9GAMM</name>
<evidence type="ECO:0000313" key="2">
    <source>
        <dbReference type="EMBL" id="RCS29959.1"/>
    </source>
</evidence>
<organism evidence="2 3">
    <name type="scientific">Rhodanobacter denitrificans</name>
    <dbReference type="NCBI Taxonomy" id="666685"/>
    <lineage>
        <taxon>Bacteria</taxon>
        <taxon>Pseudomonadati</taxon>
        <taxon>Pseudomonadota</taxon>
        <taxon>Gammaproteobacteria</taxon>
        <taxon>Lysobacterales</taxon>
        <taxon>Rhodanobacteraceae</taxon>
        <taxon>Rhodanobacter</taxon>
    </lineage>
</organism>
<evidence type="ECO:0008006" key="4">
    <source>
        <dbReference type="Google" id="ProtNLM"/>
    </source>
</evidence>
<feature type="transmembrane region" description="Helical" evidence="1">
    <location>
        <begin position="188"/>
        <end position="208"/>
    </location>
</feature>
<dbReference type="EMBL" id="QFWQ01000005">
    <property type="protein sequence ID" value="RCS29959.1"/>
    <property type="molecule type" value="Genomic_DNA"/>
</dbReference>